<evidence type="ECO:0000313" key="2">
    <source>
        <dbReference type="Proteomes" id="UP000182101"/>
    </source>
</evidence>
<keyword evidence="1" id="KW-0614">Plasmid</keyword>
<dbReference type="AlphaFoldDB" id="A0AAC9JGP8"/>
<accession>A0AAC9JGP8</accession>
<dbReference type="EMBL" id="CP018025">
    <property type="protein sequence ID" value="APD92240.1"/>
    <property type="molecule type" value="Genomic_DNA"/>
</dbReference>
<reference evidence="1 2" key="1">
    <citation type="submission" date="2016-11" db="EMBL/GenBank/DDBJ databases">
        <title>Networking in microbes: conjugative elements and plasmids in the genus Alteromonas.</title>
        <authorList>
            <person name="Lopez-Perez M."/>
            <person name="Ramon-Marco N."/>
            <person name="Rodriguez-Valera F."/>
        </authorList>
    </citation>
    <scope>NUCLEOTIDE SEQUENCE [LARGE SCALE GENOMIC DNA]</scope>
    <source>
        <strain evidence="1 2">CP48</strain>
        <plasmid evidence="2">pamcp48-600</plasmid>
    </source>
</reference>
<name>A0AAC9JGP8_9ALTE</name>
<proteinExistence type="predicted"/>
<geneLocation type="plasmid" evidence="2">
    <name>pamcp48-600</name>
</geneLocation>
<sequence>MLYKSLIAVPIKDDVALFRFFKKRSTVSLKGEFSRHLWLYGLKSTTRTSEEALKDLGFVHLNDAHTLLIRNSLLSRVRKQNFVYRYSTADKVESLNHIREERHLQRLLWVMPELSEFTFTSKSELFRFFNSSPRKAQIYASLKPLLALSNTLPTLNLVAWYVCVREQLEKVFSQPLSIVPIVNSHPKFKKVLSLAGTANECPTGCSAAEDIDDYATHPILRHLFVDLFHTLRQLASEPVTHARLRMAIEHTQRKARTLLIELLNAKNKMNIAQLPKSSRSHPQRNCNAPAA</sequence>
<dbReference type="Proteomes" id="UP000182101">
    <property type="component" value="Plasmid pAMCP48-600"/>
</dbReference>
<gene>
    <name evidence="1" type="ORF">BM524_20200</name>
</gene>
<evidence type="ECO:0000313" key="1">
    <source>
        <dbReference type="EMBL" id="APD92240.1"/>
    </source>
</evidence>
<organism evidence="1 2">
    <name type="scientific">Alteromonas mediterranea</name>
    <dbReference type="NCBI Taxonomy" id="314275"/>
    <lineage>
        <taxon>Bacteria</taxon>
        <taxon>Pseudomonadati</taxon>
        <taxon>Pseudomonadota</taxon>
        <taxon>Gammaproteobacteria</taxon>
        <taxon>Alteromonadales</taxon>
        <taxon>Alteromonadaceae</taxon>
        <taxon>Alteromonas/Salinimonas group</taxon>
        <taxon>Alteromonas</taxon>
    </lineage>
</organism>
<dbReference type="RefSeq" id="WP_071960853.1">
    <property type="nucleotide sequence ID" value="NZ_CP018025.1"/>
</dbReference>
<protein>
    <submittedName>
        <fullName evidence="1">Uncharacterized protein</fullName>
    </submittedName>
</protein>